<protein>
    <submittedName>
        <fullName evidence="2">Uncharacterized protein</fullName>
    </submittedName>
</protein>
<keyword evidence="1" id="KW-0472">Membrane</keyword>
<dbReference type="RefSeq" id="WP_245189934.1">
    <property type="nucleotide sequence ID" value="NZ_JAFIDA010000001.1"/>
</dbReference>
<keyword evidence="1" id="KW-1133">Transmembrane helix</keyword>
<dbReference type="EMBL" id="JAFIDA010000001">
    <property type="protein sequence ID" value="MBP1326873.1"/>
    <property type="molecule type" value="Genomic_DNA"/>
</dbReference>
<reference evidence="2" key="1">
    <citation type="submission" date="2021-02" db="EMBL/GenBank/DDBJ databases">
        <title>Sequencing the genomes of 1000 actinobacteria strains.</title>
        <authorList>
            <person name="Klenk H.-P."/>
        </authorList>
    </citation>
    <scope>NUCLEOTIDE SEQUENCE</scope>
    <source>
        <strain evidence="2">DSM 22850</strain>
    </source>
</reference>
<keyword evidence="1" id="KW-0812">Transmembrane</keyword>
<feature type="transmembrane region" description="Helical" evidence="1">
    <location>
        <begin position="61"/>
        <end position="84"/>
    </location>
</feature>
<dbReference type="Proteomes" id="UP000675163">
    <property type="component" value="Unassembled WGS sequence"/>
</dbReference>
<sequence>MTRFAMIMGVLMAAWMTLGRWAFGLGGELTWWYLPTIGLGYIAVSYWLARRIAVTRARGRRIGRATVVTQILSWACAIGFGFTVPDLVAGQLQSILSHAAGSAFLAEMSIALCNPLGIVSFGFLGAAIAFAYADARDPKPEVEEYAGEGEMMRHPLA</sequence>
<evidence type="ECO:0000313" key="2">
    <source>
        <dbReference type="EMBL" id="MBP1326873.1"/>
    </source>
</evidence>
<organism evidence="2 3">
    <name type="scientific">Leucobacter exalbidus</name>
    <dbReference type="NCBI Taxonomy" id="662960"/>
    <lineage>
        <taxon>Bacteria</taxon>
        <taxon>Bacillati</taxon>
        <taxon>Actinomycetota</taxon>
        <taxon>Actinomycetes</taxon>
        <taxon>Micrococcales</taxon>
        <taxon>Microbacteriaceae</taxon>
        <taxon>Leucobacter</taxon>
    </lineage>
</organism>
<accession>A0A940PPC9</accession>
<evidence type="ECO:0000313" key="3">
    <source>
        <dbReference type="Proteomes" id="UP000675163"/>
    </source>
</evidence>
<proteinExistence type="predicted"/>
<dbReference type="AlphaFoldDB" id="A0A940PPC9"/>
<keyword evidence="3" id="KW-1185">Reference proteome</keyword>
<feature type="transmembrane region" description="Helical" evidence="1">
    <location>
        <begin position="104"/>
        <end position="132"/>
    </location>
</feature>
<comment type="caution">
    <text evidence="2">The sequence shown here is derived from an EMBL/GenBank/DDBJ whole genome shotgun (WGS) entry which is preliminary data.</text>
</comment>
<feature type="transmembrane region" description="Helical" evidence="1">
    <location>
        <begin position="32"/>
        <end position="49"/>
    </location>
</feature>
<evidence type="ECO:0000256" key="1">
    <source>
        <dbReference type="SAM" id="Phobius"/>
    </source>
</evidence>
<name>A0A940PPC9_9MICO</name>
<gene>
    <name evidence="2" type="ORF">JOF28_002105</name>
</gene>